<accession>A0ABR3Z1K9</accession>
<feature type="region of interest" description="Disordered" evidence="1">
    <location>
        <begin position="792"/>
        <end position="875"/>
    </location>
</feature>
<sequence>MESAAGLKVSSAAVIQGVRDVFTRALVDVENVKTTPTIDPALTSASFGDTISNLEAFFAQDEGDRYSSLADGAERKKLRRYAVVETAVRDIFAELIGNTPIDSPKFVSIWNLLDLLAVLSDEERCEPALLFWVIEELLDTQTISGCRQVFDYLESRRERITAKNFKQKHLVILRTCNELLRRLSRAEDTSFCGRVFIFMFQSFPLGDKSSVNLRGEYHVENVTVYDTNSRKEAGADIEAGLDVDTAATADTMEVDEKSTTDQNAVDFEALYPVFWSLQDTFSQPKRLFTPENLAKFKSALELTLASFQTVRGKTGNEDVRRTTGTGALENGQTQAHAHSGQTNITSNSGASNFNPKYLTNRDLFELEIHDLSFRRHVLVQALIIMDFIISLTAKSKEKLAGLVVNKSVAYMDHIVSEQDAAWASEMKRSIADFLRPDPEGPFYLRMVETVLSRDKNWVRWKIENCPSIERPAITIDMFLEAVESINRLSANKTPKMLTMGSLPLDFLDDIESEDEGKDDACFGMGSTRSNPPSIDAFRGKLGDIDFDLDVEQDVSKKAPLEDRKAAISWQALRLASLSNISAFDSIENTDNIGAIYQDKTDPDAVAEPIATDESTASKLPEDVRLVVIAGPPDTNKEALVTGLVDKHPAVFKRVTRHTTREKQDADVLGHFAYVDKKAFSVMVDGDQFLEFGEDPKSGVEYGTTRRMVTNIIDSGKVPVVAVPYDSAQLIKDMGFSARHILVTIPAVEGSEAVPCDTAGFDIVLVKDELGKMLTKLIMFIYEEECDVDNVDAGTGKDAAPADHDIGMGPNLANPADETPTVKDEEPAREPPNTAPEAAKASTPELNGPTPSDDSDTDDASEPDDTTDKDQDLKWLSKEKEAEKLREEVDMASVGKLIAYSDGSKDADGNTGAGWVTTTNGATLETGQTALGKWMEVADAEAHGAYEAAKRAVSDMGAEKIRICLDN</sequence>
<protein>
    <recommendedName>
        <fullName evidence="2">Guanylate kinase-like domain-containing protein</fullName>
    </recommendedName>
</protein>
<dbReference type="SMART" id="SM00072">
    <property type="entry name" value="GuKc"/>
    <property type="match status" value="1"/>
</dbReference>
<evidence type="ECO:0000313" key="4">
    <source>
        <dbReference type="Proteomes" id="UP001583280"/>
    </source>
</evidence>
<feature type="domain" description="Guanylate kinase-like" evidence="2">
    <location>
        <begin position="623"/>
        <end position="748"/>
    </location>
</feature>
<dbReference type="Pfam" id="PF11957">
    <property type="entry name" value="efThoc1"/>
    <property type="match status" value="1"/>
</dbReference>
<comment type="caution">
    <text evidence="3">The sequence shown here is derived from an EMBL/GenBank/DDBJ whole genome shotgun (WGS) entry which is preliminary data.</text>
</comment>
<dbReference type="PANTHER" id="PTHR13265">
    <property type="entry name" value="THO COMPLEX SUBUNIT 1"/>
    <property type="match status" value="1"/>
</dbReference>
<dbReference type="InterPro" id="IPR008145">
    <property type="entry name" value="GK/Ca_channel_bsu"/>
</dbReference>
<dbReference type="InterPro" id="IPR027417">
    <property type="entry name" value="P-loop_NTPase"/>
</dbReference>
<feature type="compositionally biased region" description="Basic and acidic residues" evidence="1">
    <location>
        <begin position="865"/>
        <end position="875"/>
    </location>
</feature>
<evidence type="ECO:0000313" key="3">
    <source>
        <dbReference type="EMBL" id="KAL1894488.1"/>
    </source>
</evidence>
<dbReference type="EMBL" id="JAWDJO010000089">
    <property type="protein sequence ID" value="KAL1894488.1"/>
    <property type="molecule type" value="Genomic_DNA"/>
</dbReference>
<dbReference type="Proteomes" id="UP001583280">
    <property type="component" value="Unassembled WGS sequence"/>
</dbReference>
<gene>
    <name evidence="3" type="ORF">Cpir12675_003614</name>
</gene>
<proteinExistence type="predicted"/>
<feature type="compositionally biased region" description="Basic and acidic residues" evidence="1">
    <location>
        <begin position="819"/>
        <end position="828"/>
    </location>
</feature>
<keyword evidence="4" id="KW-1185">Reference proteome</keyword>
<feature type="compositionally biased region" description="Polar residues" evidence="1">
    <location>
        <begin position="322"/>
        <end position="349"/>
    </location>
</feature>
<name>A0ABR3Z1K9_9PEZI</name>
<dbReference type="InterPro" id="IPR008144">
    <property type="entry name" value="Guanylate_kin-like_dom"/>
</dbReference>
<dbReference type="Pfam" id="PF00625">
    <property type="entry name" value="Guanylate_kin"/>
    <property type="match status" value="1"/>
</dbReference>
<feature type="compositionally biased region" description="Acidic residues" evidence="1">
    <location>
        <begin position="852"/>
        <end position="864"/>
    </location>
</feature>
<reference evidence="3 4" key="1">
    <citation type="journal article" date="2024" name="IMA Fungus">
        <title>IMA Genome - F19 : A genome assembly and annotation guide to empower mycologists, including annotated draft genome sequences of Ceratocystis pirilliformis, Diaporthe australafricana, Fusarium ophioides, Paecilomyces lecythidis, and Sporothrix stenoceras.</title>
        <authorList>
            <person name="Aylward J."/>
            <person name="Wilson A.M."/>
            <person name="Visagie C.M."/>
            <person name="Spraker J."/>
            <person name="Barnes I."/>
            <person name="Buitendag C."/>
            <person name="Ceriani C."/>
            <person name="Del Mar Angel L."/>
            <person name="du Plessis D."/>
            <person name="Fuchs T."/>
            <person name="Gasser K."/>
            <person name="Kramer D."/>
            <person name="Li W."/>
            <person name="Munsamy K."/>
            <person name="Piso A."/>
            <person name="Price J.L."/>
            <person name="Sonnekus B."/>
            <person name="Thomas C."/>
            <person name="van der Nest A."/>
            <person name="van Dijk A."/>
            <person name="van Heerden A."/>
            <person name="van Vuuren N."/>
            <person name="Yilmaz N."/>
            <person name="Duong T.A."/>
            <person name="van der Merwe N.A."/>
            <person name="Wingfield M.J."/>
            <person name="Wingfield B.D."/>
        </authorList>
    </citation>
    <scope>NUCLEOTIDE SEQUENCE [LARGE SCALE GENOMIC DNA]</scope>
    <source>
        <strain evidence="3 4">CMW 12675</strain>
    </source>
</reference>
<dbReference type="InterPro" id="IPR021861">
    <property type="entry name" value="THO_THOC1"/>
</dbReference>
<dbReference type="SUPFAM" id="SSF52540">
    <property type="entry name" value="P-loop containing nucleoside triphosphate hydrolases"/>
    <property type="match status" value="1"/>
</dbReference>
<feature type="region of interest" description="Disordered" evidence="1">
    <location>
        <begin position="313"/>
        <end position="349"/>
    </location>
</feature>
<evidence type="ECO:0000256" key="1">
    <source>
        <dbReference type="SAM" id="MobiDB-lite"/>
    </source>
</evidence>
<dbReference type="PROSITE" id="PS50052">
    <property type="entry name" value="GUANYLATE_KINASE_2"/>
    <property type="match status" value="1"/>
</dbReference>
<organism evidence="3 4">
    <name type="scientific">Ceratocystis pirilliformis</name>
    <dbReference type="NCBI Taxonomy" id="259994"/>
    <lineage>
        <taxon>Eukaryota</taxon>
        <taxon>Fungi</taxon>
        <taxon>Dikarya</taxon>
        <taxon>Ascomycota</taxon>
        <taxon>Pezizomycotina</taxon>
        <taxon>Sordariomycetes</taxon>
        <taxon>Hypocreomycetidae</taxon>
        <taxon>Microascales</taxon>
        <taxon>Ceratocystidaceae</taxon>
        <taxon>Ceratocystis</taxon>
    </lineage>
</organism>
<evidence type="ECO:0000259" key="2">
    <source>
        <dbReference type="PROSITE" id="PS50052"/>
    </source>
</evidence>
<dbReference type="PANTHER" id="PTHR13265:SF0">
    <property type="entry name" value="HPR1"/>
    <property type="match status" value="1"/>
</dbReference>
<dbReference type="Gene3D" id="3.40.50.300">
    <property type="entry name" value="P-loop containing nucleotide triphosphate hydrolases"/>
    <property type="match status" value="1"/>
</dbReference>